<gene>
    <name evidence="3" type="ORF">METZ01_LOCUS20623</name>
</gene>
<evidence type="ECO:0000259" key="2">
    <source>
        <dbReference type="Pfam" id="PF20906"/>
    </source>
</evidence>
<feature type="domain" description="S-Me-THD N-terminal" evidence="1">
    <location>
        <begin position="3"/>
        <end position="130"/>
    </location>
</feature>
<evidence type="ECO:0000313" key="3">
    <source>
        <dbReference type="EMBL" id="SUZ67769.1"/>
    </source>
</evidence>
<dbReference type="InterPro" id="IPR027479">
    <property type="entry name" value="S-Me-THD_N_sf"/>
</dbReference>
<accession>A0A381PNY0</accession>
<proteinExistence type="predicted"/>
<protein>
    <recommendedName>
        <fullName evidence="4">DUF917 domain-containing protein</fullName>
    </recommendedName>
</protein>
<feature type="domain" description="S-Me-THD-like C-terminal" evidence="2">
    <location>
        <begin position="135"/>
        <end position="319"/>
    </location>
</feature>
<dbReference type="EMBL" id="UINC01001020">
    <property type="protein sequence ID" value="SUZ67769.1"/>
    <property type="molecule type" value="Genomic_DNA"/>
</dbReference>
<evidence type="ECO:0008006" key="4">
    <source>
        <dbReference type="Google" id="ProtNLM"/>
    </source>
</evidence>
<evidence type="ECO:0000259" key="1">
    <source>
        <dbReference type="Pfam" id="PF06032"/>
    </source>
</evidence>
<dbReference type="InterPro" id="IPR024071">
    <property type="entry name" value="S-Me-THD_C_sf"/>
</dbReference>
<dbReference type="SUPFAM" id="SSF160991">
    <property type="entry name" value="CV3147-like"/>
    <property type="match status" value="1"/>
</dbReference>
<organism evidence="3">
    <name type="scientific">marine metagenome</name>
    <dbReference type="NCBI Taxonomy" id="408172"/>
    <lineage>
        <taxon>unclassified sequences</taxon>
        <taxon>metagenomes</taxon>
        <taxon>ecological metagenomes</taxon>
    </lineage>
</organism>
<sequence length="324" mass="34649">MQQIAATGRQFELIDPEELDDEAQVAVVSTMGAPLVMQERLQDARDVARVVEMMGDYLGAPFDAVMATEIGGSNAFQPLMASAHLGLPIVDADAMGRAYPEAQMTSFAIGGLQPWPLALVDPRGVEAVITNVPTWKWMERASRALTIETGSMAATCKAPRSGAEVKRWGVANSMSFAIKLGARVREARVAHEDPVAAICAAAEGRVLFTGKIADVDRRTTGGFLRGTAKLDGLDDYSGHNVELDFQNEWLIARLGHEVIATVPHLICLVDATSGEAIGTETARYGQRVALIGITAPPLFSSPAGLEYVGPRAMGYDLDPVDPCR</sequence>
<dbReference type="InterPro" id="IPR048350">
    <property type="entry name" value="S-Me-THD-like_C"/>
</dbReference>
<reference evidence="3" key="1">
    <citation type="submission" date="2018-05" db="EMBL/GenBank/DDBJ databases">
        <authorList>
            <person name="Lanie J.A."/>
            <person name="Ng W.-L."/>
            <person name="Kazmierczak K.M."/>
            <person name="Andrzejewski T.M."/>
            <person name="Davidsen T.M."/>
            <person name="Wayne K.J."/>
            <person name="Tettelin H."/>
            <person name="Glass J.I."/>
            <person name="Rusch D."/>
            <person name="Podicherti R."/>
            <person name="Tsui H.-C.T."/>
            <person name="Winkler M.E."/>
        </authorList>
    </citation>
    <scope>NUCLEOTIDE SEQUENCE</scope>
</reference>
<dbReference type="Gene3D" id="2.40.390.10">
    <property type="entry name" value="CV3147-like"/>
    <property type="match status" value="1"/>
</dbReference>
<dbReference type="Pfam" id="PF20906">
    <property type="entry name" value="S-Me-THD_C"/>
    <property type="match status" value="1"/>
</dbReference>
<dbReference type="Gene3D" id="3.40.1610.10">
    <property type="entry name" value="CV3147-like domain"/>
    <property type="match status" value="1"/>
</dbReference>
<name>A0A381PNY0_9ZZZZ</name>
<dbReference type="Pfam" id="PF06032">
    <property type="entry name" value="S-Me-THD_N"/>
    <property type="match status" value="1"/>
</dbReference>
<dbReference type="AlphaFoldDB" id="A0A381PNY0"/>
<dbReference type="InterPro" id="IPR010318">
    <property type="entry name" value="S-Me-THD_N"/>
</dbReference>